<organism evidence="2">
    <name type="scientific">Solanum lycopersicum</name>
    <name type="common">Tomato</name>
    <name type="synonym">Lycopersicon esculentum</name>
    <dbReference type="NCBI Taxonomy" id="4081"/>
    <lineage>
        <taxon>Eukaryota</taxon>
        <taxon>Viridiplantae</taxon>
        <taxon>Streptophyta</taxon>
        <taxon>Embryophyta</taxon>
        <taxon>Tracheophyta</taxon>
        <taxon>Spermatophyta</taxon>
        <taxon>Magnoliopsida</taxon>
        <taxon>eudicotyledons</taxon>
        <taxon>Gunneridae</taxon>
        <taxon>Pentapetalae</taxon>
        <taxon>asterids</taxon>
        <taxon>lamiids</taxon>
        <taxon>Solanales</taxon>
        <taxon>Solanaceae</taxon>
        <taxon>Solanoideae</taxon>
        <taxon>Solaneae</taxon>
        <taxon>Solanum</taxon>
        <taxon>Solanum subgen. Lycopersicon</taxon>
    </lineage>
</organism>
<feature type="region of interest" description="Disordered" evidence="1">
    <location>
        <begin position="42"/>
        <end position="61"/>
    </location>
</feature>
<dbReference type="HOGENOM" id="CLU_2531829_0_0_1"/>
<accession>K4CD64</accession>
<keyword evidence="3" id="KW-1185">Reference proteome</keyword>
<dbReference type="Proteomes" id="UP000004994">
    <property type="component" value="Chromosome 7"/>
</dbReference>
<dbReference type="AlphaFoldDB" id="K4CD64"/>
<reference evidence="2" key="1">
    <citation type="journal article" date="2012" name="Nature">
        <title>The tomato genome sequence provides insights into fleshy fruit evolution.</title>
        <authorList>
            <consortium name="Tomato Genome Consortium"/>
        </authorList>
    </citation>
    <scope>NUCLEOTIDE SEQUENCE [LARGE SCALE GENOMIC DNA]</scope>
    <source>
        <strain evidence="2">cv. Heinz 1706</strain>
    </source>
</reference>
<evidence type="ECO:0000313" key="3">
    <source>
        <dbReference type="Proteomes" id="UP000004994"/>
    </source>
</evidence>
<evidence type="ECO:0000313" key="2">
    <source>
        <dbReference type="EnsemblPlants" id="Solyc07g025130.1.1"/>
    </source>
</evidence>
<name>K4CD64_SOLLC</name>
<dbReference type="Gramene" id="Solyc07g025130.1.1">
    <property type="protein sequence ID" value="Solyc07g025130.1.1"/>
    <property type="gene ID" value="Solyc07g025130.1"/>
</dbReference>
<protein>
    <submittedName>
        <fullName evidence="2">Uncharacterized protein</fullName>
    </submittedName>
</protein>
<proteinExistence type="predicted"/>
<reference evidence="2" key="2">
    <citation type="submission" date="2015-06" db="UniProtKB">
        <authorList>
            <consortium name="EnsemblPlants"/>
        </authorList>
    </citation>
    <scope>IDENTIFICATION</scope>
    <source>
        <strain evidence="2">cv. Heinz 1706</strain>
    </source>
</reference>
<dbReference type="EnsemblPlants" id="Solyc07g025130.1.1">
    <property type="protein sequence ID" value="Solyc07g025130.1.1"/>
    <property type="gene ID" value="Solyc07g025130.1"/>
</dbReference>
<dbReference type="PaxDb" id="4081-Solyc07g025130.1.1"/>
<dbReference type="InParanoid" id="K4CD64"/>
<evidence type="ECO:0000256" key="1">
    <source>
        <dbReference type="SAM" id="MobiDB-lite"/>
    </source>
</evidence>
<sequence length="84" mass="9529">MNECKLRCPNMIGAYHTRFYRGSNRSQAVTIERLSLSIPSHTEKDVKWQGKGKDHEAPAEREGLLCRMPMGAGFFEKARADSET</sequence>